<protein>
    <recommendedName>
        <fullName evidence="3">Sushi domain-containing protein</fullName>
    </recommendedName>
</protein>
<gene>
    <name evidence="1" type="ORF">SCF082_LOCUS11798</name>
</gene>
<proteinExistence type="predicted"/>
<reference evidence="1 2" key="1">
    <citation type="submission" date="2024-02" db="EMBL/GenBank/DDBJ databases">
        <authorList>
            <person name="Chen Y."/>
            <person name="Shah S."/>
            <person name="Dougan E. K."/>
            <person name="Thang M."/>
            <person name="Chan C."/>
        </authorList>
    </citation>
    <scope>NUCLEOTIDE SEQUENCE [LARGE SCALE GENOMIC DNA]</scope>
</reference>
<dbReference type="EMBL" id="CAXAMM010007058">
    <property type="protein sequence ID" value="CAK9013141.1"/>
    <property type="molecule type" value="Genomic_DNA"/>
</dbReference>
<evidence type="ECO:0008006" key="3">
    <source>
        <dbReference type="Google" id="ProtNLM"/>
    </source>
</evidence>
<name>A0ABP0JFJ7_9DINO</name>
<evidence type="ECO:0000313" key="1">
    <source>
        <dbReference type="EMBL" id="CAK9013141.1"/>
    </source>
</evidence>
<accession>A0ABP0JFJ7</accession>
<evidence type="ECO:0000313" key="2">
    <source>
        <dbReference type="Proteomes" id="UP001642464"/>
    </source>
</evidence>
<feature type="non-terminal residue" evidence="1">
    <location>
        <position position="351"/>
    </location>
</feature>
<keyword evidence="2" id="KW-1185">Reference proteome</keyword>
<organism evidence="1 2">
    <name type="scientific">Durusdinium trenchii</name>
    <dbReference type="NCBI Taxonomy" id="1381693"/>
    <lineage>
        <taxon>Eukaryota</taxon>
        <taxon>Sar</taxon>
        <taxon>Alveolata</taxon>
        <taxon>Dinophyceae</taxon>
        <taxon>Suessiales</taxon>
        <taxon>Symbiodiniaceae</taxon>
        <taxon>Durusdinium</taxon>
    </lineage>
</organism>
<comment type="caution">
    <text evidence="1">The sequence shown here is derived from an EMBL/GenBank/DDBJ whole genome shotgun (WGS) entry which is preliminary data.</text>
</comment>
<sequence>MVFRIEYVSPSKRQRRYASPRFSGAAPKTEAFLRRQRRSHGIPSWVRLLRLWVNVGSSSTEISANQVLAHDATFTSSCNSVNSGYSGTIVGTCYLGTIVLNATDCHPSPCGTGSTVTVQLAELRSVHASQAWTAHEASYSTTCSAENSDFYGDFQVTCAYGELSADMSTCIENPCLNTSFVEVDVGGVLATRSPPSEVVHGSTWTAKCDEVNWDFAGDVQMSCDKGHVRYENSSCVLVELGCQTTGTGESITVGNYTWVLLPAADVVKGDTFDVDCATHTQGKYVGEVRVNCGRLGNYSSVENLCAPKACSAGVTLPVTFRSLSSSVTTSIGLAHLQQETTSCSAINEALR</sequence>
<dbReference type="Proteomes" id="UP001642464">
    <property type="component" value="Unassembled WGS sequence"/>
</dbReference>